<dbReference type="PANTHER" id="PTHR33753:SF2">
    <property type="entry name" value="GLYCOSIDE HYDROLASE FAMILY 7 PROTEIN"/>
    <property type="match status" value="1"/>
</dbReference>
<accession>G4ZSY1</accession>
<evidence type="ECO:0000256" key="7">
    <source>
        <dbReference type="ARBA" id="ARBA00023277"/>
    </source>
</evidence>
<evidence type="ECO:0000313" key="12">
    <source>
        <dbReference type="Proteomes" id="UP000002640"/>
    </source>
</evidence>
<keyword evidence="7" id="KW-0119">Carbohydrate metabolism</keyword>
<feature type="compositionally biased region" description="Polar residues" evidence="10">
    <location>
        <begin position="1"/>
        <end position="14"/>
    </location>
</feature>
<proteinExistence type="inferred from homology"/>
<dbReference type="Proteomes" id="UP000002640">
    <property type="component" value="Unassembled WGS sequence"/>
</dbReference>
<dbReference type="InterPro" id="IPR037019">
    <property type="entry name" value="Glyco_hydro_7_sf"/>
</dbReference>
<protein>
    <recommendedName>
        <fullName evidence="3">cellulose 1,4-beta-cellobiosidase (non-reducing end)</fullName>
        <ecNumber evidence="3">3.2.1.91</ecNumber>
    </recommendedName>
</protein>
<evidence type="ECO:0000256" key="8">
    <source>
        <dbReference type="ARBA" id="ARBA00023295"/>
    </source>
</evidence>
<dbReference type="GeneID" id="20646892"/>
<evidence type="ECO:0000256" key="3">
    <source>
        <dbReference type="ARBA" id="ARBA00012561"/>
    </source>
</evidence>
<evidence type="ECO:0000256" key="10">
    <source>
        <dbReference type="SAM" id="MobiDB-lite"/>
    </source>
</evidence>
<gene>
    <name evidence="11" type="ORF">PHYSODRAFT_334881</name>
</gene>
<comment type="catalytic activity">
    <reaction evidence="1">
        <text>Hydrolysis of (1-&gt;4)-beta-D-glucosidic linkages in cellulose and cellotetraose, releasing cellobiose from the non-reducing ends of the chains.</text>
        <dbReference type="EC" id="3.2.1.91"/>
    </reaction>
</comment>
<dbReference type="CDD" id="cd07999">
    <property type="entry name" value="GH7_CBH_EG"/>
    <property type="match status" value="1"/>
</dbReference>
<dbReference type="PANTHER" id="PTHR33753">
    <property type="entry name" value="1,4-BETA-D-GLUCAN CELLOBIOHYDROLASE B"/>
    <property type="match status" value="1"/>
</dbReference>
<dbReference type="InterPro" id="IPR013320">
    <property type="entry name" value="ConA-like_dom_sf"/>
</dbReference>
<dbReference type="SMR" id="G4ZSY1"/>
<reference evidence="11 12" key="1">
    <citation type="journal article" date="2006" name="Science">
        <title>Phytophthora genome sequences uncover evolutionary origins and mechanisms of pathogenesis.</title>
        <authorList>
            <person name="Tyler B.M."/>
            <person name="Tripathy S."/>
            <person name="Zhang X."/>
            <person name="Dehal P."/>
            <person name="Jiang R.H."/>
            <person name="Aerts A."/>
            <person name="Arredondo F.D."/>
            <person name="Baxter L."/>
            <person name="Bensasson D."/>
            <person name="Beynon J.L."/>
            <person name="Chapman J."/>
            <person name="Damasceno C.M."/>
            <person name="Dorrance A.E."/>
            <person name="Dou D."/>
            <person name="Dickerman A.W."/>
            <person name="Dubchak I.L."/>
            <person name="Garbelotto M."/>
            <person name="Gijzen M."/>
            <person name="Gordon S.G."/>
            <person name="Govers F."/>
            <person name="Grunwald N.J."/>
            <person name="Huang W."/>
            <person name="Ivors K.L."/>
            <person name="Jones R.W."/>
            <person name="Kamoun S."/>
            <person name="Krampis K."/>
            <person name="Lamour K.H."/>
            <person name="Lee M.K."/>
            <person name="McDonald W.H."/>
            <person name="Medina M."/>
            <person name="Meijer H.J."/>
            <person name="Nordberg E.K."/>
            <person name="Maclean D.J."/>
            <person name="Ospina-Giraldo M.D."/>
            <person name="Morris P.F."/>
            <person name="Phuntumart V."/>
            <person name="Putnam N.H."/>
            <person name="Rash S."/>
            <person name="Rose J.K."/>
            <person name="Sakihama Y."/>
            <person name="Salamov A.A."/>
            <person name="Savidor A."/>
            <person name="Scheuring C.F."/>
            <person name="Smith B.M."/>
            <person name="Sobral B.W."/>
            <person name="Terry A."/>
            <person name="Torto-Alalibo T.A."/>
            <person name="Win J."/>
            <person name="Xu Z."/>
            <person name="Zhang H."/>
            <person name="Grigoriev I.V."/>
            <person name="Rokhsar D.S."/>
            <person name="Boore J.L."/>
        </authorList>
    </citation>
    <scope>NUCLEOTIDE SEQUENCE [LARGE SCALE GENOMIC DNA]</scope>
    <source>
        <strain evidence="11 12">P6497</strain>
    </source>
</reference>
<comment type="similarity">
    <text evidence="2">Belongs to the glycosyl hydrolase 7 (cellulase C) family.</text>
</comment>
<evidence type="ECO:0000256" key="6">
    <source>
        <dbReference type="ARBA" id="ARBA00023001"/>
    </source>
</evidence>
<evidence type="ECO:0000256" key="5">
    <source>
        <dbReference type="ARBA" id="ARBA00022801"/>
    </source>
</evidence>
<keyword evidence="6" id="KW-0136">Cellulose degradation</keyword>
<evidence type="ECO:0000256" key="1">
    <source>
        <dbReference type="ARBA" id="ARBA00001641"/>
    </source>
</evidence>
<name>G4ZSY1_PHYSP</name>
<dbReference type="AlphaFoldDB" id="G4ZSY1"/>
<dbReference type="InParanoid" id="G4ZSY1"/>
<evidence type="ECO:0000313" key="11">
    <source>
        <dbReference type="EMBL" id="EGZ13066.1"/>
    </source>
</evidence>
<evidence type="ECO:0000256" key="4">
    <source>
        <dbReference type="ARBA" id="ARBA00022729"/>
    </source>
</evidence>
<dbReference type="KEGG" id="psoj:PHYSODRAFT_334881"/>
<evidence type="ECO:0000256" key="2">
    <source>
        <dbReference type="ARBA" id="ARBA00006044"/>
    </source>
</evidence>
<sequence length="512" mass="55176">MGTEVSMESSTTPATHVARADSPHLSDPEWEALQRLSTVIGDAAVATMLRTLTPTEQDGVALGFIMREQRDAASSTTVSSGTTIAQAQFGTNIPEKHPALASQVCTKVTNVLAQVDHMDSDVVECVTEESSVVIDANWRKMANGEWNSTTCSTPKECAKICGLEGADYAGKHSITTSGQTLNMKLETPGGVGTHVYMLEPSGKKYKQFQLLNQEFTFDVDMSSLPCGSNDALYFSKMDADGGTSRFPINTAGAAYGTGYCDAQCMKDVKFINGEANMEKAYGACCTEMDIWEANSMATSYTTHPCSIDGQQRCSADEDCGATEANRYSGWCDKPGCGLNPFRMGNKKLYGRGKEFDIDTTRAFTVVTQFITEDNTETGELVEIRRLYKQGARVVANPGSTWPALNGTDSITETMCKSSKAFFGDHPYAVGGLAQMGKQMIGGMTLAMSIWVDYGSNMAWLDSYKTGQDPSVPGALRGDCPNPGGDPESVFAESPDATVKFMNIRSGDFRSAY</sequence>
<evidence type="ECO:0000256" key="9">
    <source>
        <dbReference type="ARBA" id="ARBA00023326"/>
    </source>
</evidence>
<dbReference type="Pfam" id="PF00840">
    <property type="entry name" value="Glyco_hydro_7"/>
    <property type="match status" value="1"/>
</dbReference>
<dbReference type="PRINTS" id="PR00734">
    <property type="entry name" value="GLHYDRLASE7"/>
</dbReference>
<keyword evidence="5" id="KW-0378">Hydrolase</keyword>
<dbReference type="OMA" id="FSIWNDN"/>
<dbReference type="Gene3D" id="2.70.100.10">
    <property type="entry name" value="Glycoside hydrolase, family 7, domain"/>
    <property type="match status" value="1"/>
</dbReference>
<keyword evidence="9" id="KW-0624">Polysaccharide degradation</keyword>
<dbReference type="GO" id="GO:0016162">
    <property type="term" value="F:cellulose 1,4-beta-cellobiosidase activity"/>
    <property type="evidence" value="ECO:0007669"/>
    <property type="project" value="UniProtKB-EC"/>
</dbReference>
<feature type="region of interest" description="Disordered" evidence="10">
    <location>
        <begin position="1"/>
        <end position="25"/>
    </location>
</feature>
<dbReference type="SUPFAM" id="SSF49899">
    <property type="entry name" value="Concanavalin A-like lectins/glucanases"/>
    <property type="match status" value="1"/>
</dbReference>
<dbReference type="EC" id="3.2.1.91" evidence="3"/>
<dbReference type="InterPro" id="IPR001722">
    <property type="entry name" value="Glyco_hydro_7"/>
</dbReference>
<dbReference type="RefSeq" id="XP_009530495.1">
    <property type="nucleotide sequence ID" value="XM_009532200.1"/>
</dbReference>
<dbReference type="STRING" id="1094619.G4ZSY1"/>
<keyword evidence="8" id="KW-0326">Glycosidase</keyword>
<keyword evidence="4" id="KW-0732">Signal</keyword>
<organism evidence="11 12">
    <name type="scientific">Phytophthora sojae (strain P6497)</name>
    <name type="common">Soybean stem and root rot agent</name>
    <name type="synonym">Phytophthora megasperma f. sp. glycines</name>
    <dbReference type="NCBI Taxonomy" id="1094619"/>
    <lineage>
        <taxon>Eukaryota</taxon>
        <taxon>Sar</taxon>
        <taxon>Stramenopiles</taxon>
        <taxon>Oomycota</taxon>
        <taxon>Peronosporomycetes</taxon>
        <taxon>Peronosporales</taxon>
        <taxon>Peronosporaceae</taxon>
        <taxon>Phytophthora</taxon>
    </lineage>
</organism>
<dbReference type="EMBL" id="JH159156">
    <property type="protein sequence ID" value="EGZ13066.1"/>
    <property type="molecule type" value="Genomic_DNA"/>
</dbReference>
<dbReference type="GO" id="GO:0030245">
    <property type="term" value="P:cellulose catabolic process"/>
    <property type="evidence" value="ECO:0007669"/>
    <property type="project" value="UniProtKB-KW"/>
</dbReference>
<keyword evidence="12" id="KW-1185">Reference proteome</keyword>